<sequence>MVMCNFRHTSHCGFPPVLVLSGVKPNVRLCGAEVSAEKLVVYSGVGMPLPLHIRADSKRGMVCCKTWVWGGAAADGFVNAFELGMIFS</sequence>
<reference evidence="2" key="1">
    <citation type="journal article" date="2013" name="Proc. Natl. Acad. Sci. U.S.A.">
        <title>Genome structure and metabolic features in the red seaweed Chondrus crispus shed light on evolution of the Archaeplastida.</title>
        <authorList>
            <person name="Collen J."/>
            <person name="Porcel B."/>
            <person name="Carre W."/>
            <person name="Ball S.G."/>
            <person name="Chaparro C."/>
            <person name="Tonon T."/>
            <person name="Barbeyron T."/>
            <person name="Michel G."/>
            <person name="Noel B."/>
            <person name="Valentin K."/>
            <person name="Elias M."/>
            <person name="Artiguenave F."/>
            <person name="Arun A."/>
            <person name="Aury J.M."/>
            <person name="Barbosa-Neto J.F."/>
            <person name="Bothwell J.H."/>
            <person name="Bouget F.Y."/>
            <person name="Brillet L."/>
            <person name="Cabello-Hurtado F."/>
            <person name="Capella-Gutierrez S."/>
            <person name="Charrier B."/>
            <person name="Cladiere L."/>
            <person name="Cock J.M."/>
            <person name="Coelho S.M."/>
            <person name="Colleoni C."/>
            <person name="Czjzek M."/>
            <person name="Da Silva C."/>
            <person name="Delage L."/>
            <person name="Denoeud F."/>
            <person name="Deschamps P."/>
            <person name="Dittami S.M."/>
            <person name="Gabaldon T."/>
            <person name="Gachon C.M."/>
            <person name="Groisillier A."/>
            <person name="Herve C."/>
            <person name="Jabbari K."/>
            <person name="Katinka M."/>
            <person name="Kloareg B."/>
            <person name="Kowalczyk N."/>
            <person name="Labadie K."/>
            <person name="Leblanc C."/>
            <person name="Lopez P.J."/>
            <person name="McLachlan D.H."/>
            <person name="Meslet-Cladiere L."/>
            <person name="Moustafa A."/>
            <person name="Nehr Z."/>
            <person name="Nyvall Collen P."/>
            <person name="Panaud O."/>
            <person name="Partensky F."/>
            <person name="Poulain J."/>
            <person name="Rensing S.A."/>
            <person name="Rousvoal S."/>
            <person name="Samson G."/>
            <person name="Symeonidi A."/>
            <person name="Weissenbach J."/>
            <person name="Zambounis A."/>
            <person name="Wincker P."/>
            <person name="Boyen C."/>
        </authorList>
    </citation>
    <scope>NUCLEOTIDE SEQUENCE [LARGE SCALE GENOMIC DNA]</scope>
    <source>
        <strain evidence="2">cv. Stackhouse</strain>
    </source>
</reference>
<name>R7QBB7_CHOCR</name>
<dbReference type="EMBL" id="HG001716">
    <property type="protein sequence ID" value="CDF35048.1"/>
    <property type="molecule type" value="Genomic_DNA"/>
</dbReference>
<dbReference type="RefSeq" id="XP_005714867.1">
    <property type="nucleotide sequence ID" value="XM_005714810.1"/>
</dbReference>
<gene>
    <name evidence="1" type="ORF">CHC_T00003377001</name>
</gene>
<dbReference type="Proteomes" id="UP000012073">
    <property type="component" value="Unassembled WGS sequence"/>
</dbReference>
<evidence type="ECO:0000313" key="2">
    <source>
        <dbReference type="Proteomes" id="UP000012073"/>
    </source>
</evidence>
<accession>R7QBB7</accession>
<dbReference type="KEGG" id="ccp:CHC_T00003377001"/>
<evidence type="ECO:0000313" key="1">
    <source>
        <dbReference type="EMBL" id="CDF35048.1"/>
    </source>
</evidence>
<proteinExistence type="predicted"/>
<protein>
    <submittedName>
        <fullName evidence="1">Uncharacterized protein</fullName>
    </submittedName>
</protein>
<organism evidence="1 2">
    <name type="scientific">Chondrus crispus</name>
    <name type="common">Carrageen Irish moss</name>
    <name type="synonym">Polymorpha crispa</name>
    <dbReference type="NCBI Taxonomy" id="2769"/>
    <lineage>
        <taxon>Eukaryota</taxon>
        <taxon>Rhodophyta</taxon>
        <taxon>Florideophyceae</taxon>
        <taxon>Rhodymeniophycidae</taxon>
        <taxon>Gigartinales</taxon>
        <taxon>Gigartinaceae</taxon>
        <taxon>Chondrus</taxon>
    </lineage>
</organism>
<keyword evidence="2" id="KW-1185">Reference proteome</keyword>
<dbReference type="AlphaFoldDB" id="R7QBB7"/>
<dbReference type="GeneID" id="17322605"/>
<dbReference type="Gramene" id="CDF35048">
    <property type="protein sequence ID" value="CDF35048"/>
    <property type="gene ID" value="CHC_T00003377001"/>
</dbReference>